<keyword evidence="4" id="KW-1185">Reference proteome</keyword>
<name>A0A7L5DYH9_9SPHI</name>
<organism evidence="3 4">
    <name type="scientific">Mucilaginibacter robiniae</name>
    <dbReference type="NCBI Taxonomy" id="2728022"/>
    <lineage>
        <taxon>Bacteria</taxon>
        <taxon>Pseudomonadati</taxon>
        <taxon>Bacteroidota</taxon>
        <taxon>Sphingobacteriia</taxon>
        <taxon>Sphingobacteriales</taxon>
        <taxon>Sphingobacteriaceae</taxon>
        <taxon>Mucilaginibacter</taxon>
    </lineage>
</organism>
<proteinExistence type="predicted"/>
<gene>
    <name evidence="3" type="ORF">HH214_08070</name>
</gene>
<reference evidence="3 4" key="1">
    <citation type="submission" date="2020-04" db="EMBL/GenBank/DDBJ databases">
        <title>Genome sequencing of novel species.</title>
        <authorList>
            <person name="Heo J."/>
            <person name="Kim S.-J."/>
            <person name="Kim J.-S."/>
            <person name="Hong S.-B."/>
            <person name="Kwon S.-W."/>
        </authorList>
    </citation>
    <scope>NUCLEOTIDE SEQUENCE [LARGE SCALE GENOMIC DNA]</scope>
    <source>
        <strain evidence="3 4">F39-2</strain>
    </source>
</reference>
<sequence length="181" mass="19599">MNRRVDREISAFIKGGLVKLYVIAPVQKMFTTVAVVAALSSIAGCSQQKKDKEIKADITIKAKTDVNFVGVNYTVDQGIVTLTGTSPAQKTKEAVEHTVKSINIIKGVNNQIKVGSVLLDNDYTLKLAVDSVLADYPAVEARVEQQVVTLLGKTPKQEAGKLLPAIDKLHPAKVENELVME</sequence>
<accession>A0A7L5DYH9</accession>
<keyword evidence="1" id="KW-0472">Membrane</keyword>
<dbReference type="KEGG" id="mrob:HH214_08070"/>
<feature type="domain" description="BON" evidence="2">
    <location>
        <begin position="46"/>
        <end position="116"/>
    </location>
</feature>
<feature type="transmembrane region" description="Helical" evidence="1">
    <location>
        <begin position="20"/>
        <end position="43"/>
    </location>
</feature>
<dbReference type="EMBL" id="CP051682">
    <property type="protein sequence ID" value="QJD95831.1"/>
    <property type="molecule type" value="Genomic_DNA"/>
</dbReference>
<dbReference type="Gene3D" id="3.40.1520.20">
    <property type="match status" value="1"/>
</dbReference>
<dbReference type="Proteomes" id="UP000503278">
    <property type="component" value="Chromosome"/>
</dbReference>
<dbReference type="InterPro" id="IPR007055">
    <property type="entry name" value="BON_dom"/>
</dbReference>
<dbReference type="Pfam" id="PF04972">
    <property type="entry name" value="BON"/>
    <property type="match status" value="1"/>
</dbReference>
<dbReference type="PROSITE" id="PS50914">
    <property type="entry name" value="BON"/>
    <property type="match status" value="1"/>
</dbReference>
<evidence type="ECO:0000259" key="2">
    <source>
        <dbReference type="PROSITE" id="PS50914"/>
    </source>
</evidence>
<protein>
    <submittedName>
        <fullName evidence="3">BON domain-containing protein</fullName>
    </submittedName>
</protein>
<dbReference type="RefSeq" id="WP_169606837.1">
    <property type="nucleotide sequence ID" value="NZ_CP051682.1"/>
</dbReference>
<dbReference type="AlphaFoldDB" id="A0A7L5DYH9"/>
<evidence type="ECO:0000313" key="4">
    <source>
        <dbReference type="Proteomes" id="UP000503278"/>
    </source>
</evidence>
<keyword evidence="1" id="KW-1133">Transmembrane helix</keyword>
<evidence type="ECO:0000313" key="3">
    <source>
        <dbReference type="EMBL" id="QJD95831.1"/>
    </source>
</evidence>
<evidence type="ECO:0000256" key="1">
    <source>
        <dbReference type="SAM" id="Phobius"/>
    </source>
</evidence>
<keyword evidence="1" id="KW-0812">Transmembrane</keyword>